<feature type="transmembrane region" description="Helical" evidence="8">
    <location>
        <begin position="181"/>
        <end position="202"/>
    </location>
</feature>
<feature type="transmembrane region" description="Helical" evidence="8">
    <location>
        <begin position="214"/>
        <end position="236"/>
    </location>
</feature>
<evidence type="ECO:0000256" key="5">
    <source>
        <dbReference type="ARBA" id="ARBA00022692"/>
    </source>
</evidence>
<feature type="transmembrane region" description="Helical" evidence="8">
    <location>
        <begin position="302"/>
        <end position="320"/>
    </location>
</feature>
<evidence type="ECO:0000256" key="4">
    <source>
        <dbReference type="ARBA" id="ARBA00022544"/>
    </source>
</evidence>
<keyword evidence="4" id="KW-0309">Germination</keyword>
<organism evidence="9 10">
    <name type="scientific">Alicyclobacillus cycloheptanicus</name>
    <dbReference type="NCBI Taxonomy" id="1457"/>
    <lineage>
        <taxon>Bacteria</taxon>
        <taxon>Bacillati</taxon>
        <taxon>Bacillota</taxon>
        <taxon>Bacilli</taxon>
        <taxon>Bacillales</taxon>
        <taxon>Alicyclobacillaceae</taxon>
        <taxon>Alicyclobacillus</taxon>
    </lineage>
</organism>
<evidence type="ECO:0008006" key="11">
    <source>
        <dbReference type="Google" id="ProtNLM"/>
    </source>
</evidence>
<accession>A0ABT9XER5</accession>
<dbReference type="PANTHER" id="PTHR34975">
    <property type="entry name" value="SPORE GERMINATION PROTEIN A2"/>
    <property type="match status" value="1"/>
</dbReference>
<dbReference type="Pfam" id="PF03845">
    <property type="entry name" value="Spore_permease"/>
    <property type="match status" value="1"/>
</dbReference>
<feature type="transmembrane region" description="Helical" evidence="8">
    <location>
        <begin position="256"/>
        <end position="281"/>
    </location>
</feature>
<feature type="transmembrane region" description="Helical" evidence="8">
    <location>
        <begin position="79"/>
        <end position="102"/>
    </location>
</feature>
<evidence type="ECO:0000256" key="7">
    <source>
        <dbReference type="ARBA" id="ARBA00023136"/>
    </source>
</evidence>
<dbReference type="PANTHER" id="PTHR34975:SF2">
    <property type="entry name" value="SPORE GERMINATION PROTEIN A2"/>
    <property type="match status" value="1"/>
</dbReference>
<feature type="transmembrane region" description="Helical" evidence="8">
    <location>
        <begin position="37"/>
        <end position="58"/>
    </location>
</feature>
<evidence type="ECO:0000256" key="3">
    <source>
        <dbReference type="ARBA" id="ARBA00022448"/>
    </source>
</evidence>
<keyword evidence="10" id="KW-1185">Reference proteome</keyword>
<comment type="similarity">
    <text evidence="2">Belongs to the amino acid-polyamine-organocation (APC) superfamily. Spore germination protein (SGP) (TC 2.A.3.9) family.</text>
</comment>
<evidence type="ECO:0000256" key="8">
    <source>
        <dbReference type="SAM" id="Phobius"/>
    </source>
</evidence>
<evidence type="ECO:0000256" key="6">
    <source>
        <dbReference type="ARBA" id="ARBA00022989"/>
    </source>
</evidence>
<dbReference type="Proteomes" id="UP001232973">
    <property type="component" value="Unassembled WGS sequence"/>
</dbReference>
<comment type="subcellular location">
    <subcellularLocation>
        <location evidence="1">Membrane</location>
        <topology evidence="1">Multi-pass membrane protein</topology>
    </subcellularLocation>
</comment>
<comment type="caution">
    <text evidence="9">The sequence shown here is derived from an EMBL/GenBank/DDBJ whole genome shotgun (WGS) entry which is preliminary data.</text>
</comment>
<keyword evidence="5 8" id="KW-0812">Transmembrane</keyword>
<evidence type="ECO:0000256" key="1">
    <source>
        <dbReference type="ARBA" id="ARBA00004141"/>
    </source>
</evidence>
<keyword evidence="6 8" id="KW-1133">Transmembrane helix</keyword>
<evidence type="ECO:0000313" key="10">
    <source>
        <dbReference type="Proteomes" id="UP001232973"/>
    </source>
</evidence>
<keyword evidence="7 8" id="KW-0472">Membrane</keyword>
<dbReference type="EMBL" id="JAUSTP010000002">
    <property type="protein sequence ID" value="MDQ0188784.1"/>
    <property type="molecule type" value="Genomic_DNA"/>
</dbReference>
<feature type="transmembrane region" description="Helical" evidence="8">
    <location>
        <begin position="114"/>
        <end position="134"/>
    </location>
</feature>
<evidence type="ECO:0000313" key="9">
    <source>
        <dbReference type="EMBL" id="MDQ0188784.1"/>
    </source>
</evidence>
<reference evidence="9 10" key="1">
    <citation type="submission" date="2023-07" db="EMBL/GenBank/DDBJ databases">
        <title>Genomic Encyclopedia of Type Strains, Phase IV (KMG-IV): sequencing the most valuable type-strain genomes for metagenomic binning, comparative biology and taxonomic classification.</title>
        <authorList>
            <person name="Goeker M."/>
        </authorList>
    </citation>
    <scope>NUCLEOTIDE SEQUENCE [LARGE SCALE GENOMIC DNA]</scope>
    <source>
        <strain evidence="9 10">DSM 4006</strain>
    </source>
</reference>
<dbReference type="RefSeq" id="WP_274455239.1">
    <property type="nucleotide sequence ID" value="NZ_CP067097.1"/>
</dbReference>
<protein>
    <recommendedName>
        <fullName evidence="11">Spore germination protein</fullName>
    </recommendedName>
</protein>
<keyword evidence="3" id="KW-0813">Transport</keyword>
<gene>
    <name evidence="9" type="ORF">J2S03_000596</name>
</gene>
<sequence length="369" mass="41437">MYKLSMYQVVCILCTSYLPLLFWIYPRYAAYYGGVDGQWALLGTCLAAMYSAWIHGLLNTRFKNYSGVEMLTLTFGKVLGIPTALMFIPGYVLFVATSLYSYSITVKSILPNTPSLAASGALLLVALVGAAYGLETIARVASIVFPVVMFVLGTSFLLVFFRGTWAGVFFHPVSLSRSISVAGMLLPIFFGFNNFLMLCPFYDHRKRNSVWIPFVSVGLGSFFVLSVYLVTIRVVGYEGLRVLSHPVDFVLQLVQLQGLIIQRFGVGLIFMSTMFEAVFCANHIWALGELSMRVFGAQRKKHKWFVLFYAVVILTVFRLIPDQEVGDWIVINILVPLSWLYLLVEPTIKLLVSYLRRLDYASTQNESPA</sequence>
<feature type="transmembrane region" description="Helical" evidence="8">
    <location>
        <begin position="141"/>
        <end position="161"/>
    </location>
</feature>
<name>A0ABT9XER5_9BACL</name>
<evidence type="ECO:0000256" key="2">
    <source>
        <dbReference type="ARBA" id="ARBA00007998"/>
    </source>
</evidence>
<feature type="transmembrane region" description="Helical" evidence="8">
    <location>
        <begin position="7"/>
        <end position="25"/>
    </location>
</feature>
<proteinExistence type="inferred from homology"/>
<dbReference type="InterPro" id="IPR004761">
    <property type="entry name" value="Spore_GerAB"/>
</dbReference>
<feature type="transmembrane region" description="Helical" evidence="8">
    <location>
        <begin position="326"/>
        <end position="344"/>
    </location>
</feature>